<name>F2N710_CORGP</name>
<feature type="compositionally biased region" description="Basic and acidic residues" evidence="1">
    <location>
        <begin position="143"/>
        <end position="160"/>
    </location>
</feature>
<keyword evidence="4" id="KW-1185">Reference proteome</keyword>
<accession>F2N710</accession>
<dbReference type="AlphaFoldDB" id="F2N710"/>
<dbReference type="RefSeq" id="WP_013708092.1">
    <property type="nucleotide sequence ID" value="NC_015389.1"/>
</dbReference>
<feature type="region of interest" description="Disordered" evidence="1">
    <location>
        <begin position="110"/>
        <end position="179"/>
    </location>
</feature>
<evidence type="ECO:0000256" key="2">
    <source>
        <dbReference type="SAM" id="Phobius"/>
    </source>
</evidence>
<keyword evidence="2" id="KW-0812">Transmembrane</keyword>
<proteinExistence type="predicted"/>
<dbReference type="eggNOG" id="COG2919">
    <property type="taxonomic scope" value="Bacteria"/>
</dbReference>
<feature type="transmembrane region" description="Helical" evidence="2">
    <location>
        <begin position="23"/>
        <end position="41"/>
    </location>
</feature>
<evidence type="ECO:0008006" key="5">
    <source>
        <dbReference type="Google" id="ProtNLM"/>
    </source>
</evidence>
<reference evidence="4" key="1">
    <citation type="journal article" date="2013" name="Stand. Genomic Sci.">
        <title>Complete genome sequence of Coriobacterium glomerans type strain (PW2(T)) from the midgut of Pyrrhocoris apterus L. (red soldier bug).</title>
        <authorList>
            <person name="Stackebrandt E."/>
            <person name="Zeytun A."/>
            <person name="Lapidus A."/>
            <person name="Nolan M."/>
            <person name="Lucas S."/>
            <person name="Hammon N."/>
            <person name="Deshpande S."/>
            <person name="Cheng J.F."/>
            <person name="Tapia R."/>
            <person name="Goodwin L.A."/>
            <person name="Pitluck S."/>
            <person name="Liolios K."/>
            <person name="Pagani I."/>
            <person name="Ivanova N."/>
            <person name="Mavromatis K."/>
            <person name="Mikhailova N."/>
            <person name="Huntemann M."/>
            <person name="Pati A."/>
            <person name="Chen A."/>
            <person name="Palaniappan K."/>
            <person name="Chang Y.J."/>
            <person name="Land M."/>
            <person name="Hauser L."/>
            <person name="Rohde M."/>
            <person name="Pukall R."/>
            <person name="Goker M."/>
            <person name="Detter J.C."/>
            <person name="Woyke T."/>
            <person name="Bristow J."/>
            <person name="Eisen J.A."/>
            <person name="Markowitz V."/>
            <person name="Hugenholtz P."/>
            <person name="Kyrpides N.C."/>
            <person name="Klenk H.P."/>
        </authorList>
    </citation>
    <scope>NUCLEOTIDE SEQUENCE</scope>
    <source>
        <strain evidence="4">ATCC 49209 / DSM 20642 / JCM 10262 / PW2</strain>
    </source>
</reference>
<dbReference type="KEGG" id="cgo:Corgl_0222"/>
<sequence length="209" mass="22168">MRYASDNRFVHGVYALTTGRFRLAFYACVVVFAIVGLYLPARDLYVSHRTHEILSKQMELRRGYNDRLQADVNKLLSQDGIEQAARKDLDLVMPGEKKINIVGGEDGANAAADSAGKGSSAGASNTTGGGSNAASDGAGSGDKGADHAGKDHASKKKEGSDDSEASANSDDLTQDERDVDKDAPWYIKVLDKAFLFNSSSGQTISSSGE</sequence>
<gene>
    <name evidence="3" type="ordered locus">Corgl_0222</name>
</gene>
<keyword evidence="2" id="KW-0472">Membrane</keyword>
<dbReference type="STRING" id="700015.Corgl_0222"/>
<protein>
    <recommendedName>
        <fullName evidence="5">Septum formation initiator</fullName>
    </recommendedName>
</protein>
<dbReference type="EMBL" id="CP002628">
    <property type="protein sequence ID" value="AEB06349.1"/>
    <property type="molecule type" value="Genomic_DNA"/>
</dbReference>
<dbReference type="Proteomes" id="UP000006851">
    <property type="component" value="Chromosome"/>
</dbReference>
<evidence type="ECO:0000313" key="4">
    <source>
        <dbReference type="Proteomes" id="UP000006851"/>
    </source>
</evidence>
<organism evidence="3 4">
    <name type="scientific">Coriobacterium glomerans (strain ATCC 49209 / DSM 20642 / JCM 10262 / PW2)</name>
    <dbReference type="NCBI Taxonomy" id="700015"/>
    <lineage>
        <taxon>Bacteria</taxon>
        <taxon>Bacillati</taxon>
        <taxon>Actinomycetota</taxon>
        <taxon>Coriobacteriia</taxon>
        <taxon>Coriobacteriales</taxon>
        <taxon>Coriobacteriaceae</taxon>
        <taxon>Coriobacterium</taxon>
    </lineage>
</organism>
<evidence type="ECO:0000256" key="1">
    <source>
        <dbReference type="SAM" id="MobiDB-lite"/>
    </source>
</evidence>
<dbReference type="HOGENOM" id="CLU_081224_0_0_11"/>
<keyword evidence="2" id="KW-1133">Transmembrane helix</keyword>
<evidence type="ECO:0000313" key="3">
    <source>
        <dbReference type="EMBL" id="AEB06349.1"/>
    </source>
</evidence>
<feature type="compositionally biased region" description="Low complexity" evidence="1">
    <location>
        <begin position="110"/>
        <end position="137"/>
    </location>
</feature>